<evidence type="ECO:0000259" key="3">
    <source>
        <dbReference type="Pfam" id="PF00078"/>
    </source>
</evidence>
<feature type="compositionally biased region" description="Low complexity" evidence="2">
    <location>
        <begin position="1359"/>
        <end position="1390"/>
    </location>
</feature>
<dbReference type="InterPro" id="IPR021704">
    <property type="entry name" value="DUF3287"/>
</dbReference>
<feature type="compositionally biased region" description="Polar residues" evidence="2">
    <location>
        <begin position="174"/>
        <end position="190"/>
    </location>
</feature>
<feature type="domain" description="Reverse transcriptase/retrotransposon-derived protein RNase H-like" evidence="5">
    <location>
        <begin position="392"/>
        <end position="490"/>
    </location>
</feature>
<evidence type="ECO:0000256" key="2">
    <source>
        <dbReference type="SAM" id="MobiDB-lite"/>
    </source>
</evidence>
<evidence type="ECO:0000259" key="4">
    <source>
        <dbReference type="Pfam" id="PF13456"/>
    </source>
</evidence>
<evidence type="ECO:0000259" key="5">
    <source>
        <dbReference type="Pfam" id="PF17919"/>
    </source>
</evidence>
<feature type="region of interest" description="Disordered" evidence="2">
    <location>
        <begin position="1347"/>
        <end position="1390"/>
    </location>
</feature>
<dbReference type="OrthoDB" id="2919534at2759"/>
<feature type="region of interest" description="Disordered" evidence="2">
    <location>
        <begin position="174"/>
        <end position="211"/>
    </location>
</feature>
<feature type="region of interest" description="Disordered" evidence="2">
    <location>
        <begin position="956"/>
        <end position="976"/>
    </location>
</feature>
<evidence type="ECO:0000313" key="6">
    <source>
        <dbReference type="EMBL" id="KAG7548082.1"/>
    </source>
</evidence>
<dbReference type="InterPro" id="IPR000477">
    <property type="entry name" value="RT_dom"/>
</dbReference>
<feature type="compositionally biased region" description="Basic and acidic residues" evidence="2">
    <location>
        <begin position="897"/>
        <end position="908"/>
    </location>
</feature>
<dbReference type="GO" id="GO:0003676">
    <property type="term" value="F:nucleic acid binding"/>
    <property type="evidence" value="ECO:0007669"/>
    <property type="project" value="InterPro"/>
</dbReference>
<protein>
    <recommendedName>
        <fullName evidence="8">Reverse transcriptase</fullName>
    </recommendedName>
</protein>
<feature type="coiled-coil region" evidence="1">
    <location>
        <begin position="1037"/>
        <end position="1121"/>
    </location>
</feature>
<keyword evidence="7" id="KW-1185">Reference proteome</keyword>
<dbReference type="Pfam" id="PF00078">
    <property type="entry name" value="RVT_1"/>
    <property type="match status" value="1"/>
</dbReference>
<dbReference type="InterPro" id="IPR041577">
    <property type="entry name" value="RT_RNaseH_2"/>
</dbReference>
<evidence type="ECO:0000256" key="1">
    <source>
        <dbReference type="SAM" id="Coils"/>
    </source>
</evidence>
<name>A0A8T1YQ23_ARASU</name>
<dbReference type="Proteomes" id="UP000694251">
    <property type="component" value="Chromosome 12"/>
</dbReference>
<dbReference type="PANTHER" id="PTHR48475:SF2">
    <property type="entry name" value="RIBONUCLEASE H"/>
    <property type="match status" value="1"/>
</dbReference>
<feature type="region of interest" description="Disordered" evidence="2">
    <location>
        <begin position="784"/>
        <end position="806"/>
    </location>
</feature>
<sequence>MGGSQLCRDSVNSIKMHQRKVESNATGKNPMHGPDHQITFWESETIELDKPHDDALVIRIDVGNCELSRIMIDTGSVLFYDAFKKMGHLDSELQGKKIQLIGFSGETTFSLGTIQLSTVARGVRKLTNFIVVDKTAPFNAILGCPWLHAMKVVPSTYHQCVKFPLTKEWQPFNSGTRSKSAQGIRQSRLGNTAEVGSGTWPKSAQEHGRSRLGDTVEVGSGLNWDNGIACTRDDAGLGAMIVSRGKTWNAPSRCERLPRRKHMPRMFADQLGKTMEVYIDDMLVKSGQAKDHVPQLRACFKILNKFRMKINPEKCSFEVPSGEFHGYIVTERGIEANPKQISTFLEMSSPKTAREIQRLTGRITALNRFISRSTEKCLPFYQLLRKDRKCEWDDKCEKAFIRLKTYLTKPPILAKPEDREPLYLYTTVSQTAISGVLVKEDHEGQKPIYYVIKTLLDAETRYTAMEKLALAVVMSARKLRPYFQLHSIVVMTSQPIRKILHSPTQSGRLAKWAIELSEYDIEYRTRTSLKAQVLADFLTSPTGEVTEQSFWLGFNASNNESEYEALLAGMRLALGMGIKEIKPHSDSQLVTSQFHGISKGESTSADALATLASTSDPFVKRIIPVEGIENPSIDCGSVYVSDNEDDSQGIPVPRGNEVITQSGDKFGLHFRSQSTHASFGALRRLCNIHQEIEFSLPKPNESPEIVREGYCCAYEVYFKEAGFSLTTSELLGLFRARESTAAGNQTIPRPTVDFLSFFRIVSEGETNWNTFTLQRIHNAGLAIKDGQTHPLNPPSEEKDVSSLNARDKRKNLVETKALKDQLSEIGKKKRIAAISRVGNFHRKTLLVDDGSLEAALSIAVDSHGAEIPNNPPIATAICPSIQEREREVTSSPYTKRKAPESDTLSNEKLKTARFSSPLRAPSPLHYVFPSSEPLDTELSLPSNRVIPEKIDELRPEFPSSQGLSVSTQNPSPASISDAGGEEIRDIFWSFQTRGGASLPPFSVWRPEVRQMYVNRACHLSQAFMETNGMIFHYENLLHQAMRETAKAKKEISELRLVNQSDRLEQVKALESSFENMQKTLAANEQRLRIANAERDSARSDALRLKTELEEATALSEEASHKAGFLTKTRAREIAEAEHNAREEMRGFGRQLIQSIMKFIKDEEVWIKLQSDRAELKSNLDLIWGLENGRVSFEDERREVTVELAAVESELSSASRPTLDLKQFSLVFGDSPSQFEVGEGSRPCEGSPEIVGRHKALCDKRQRIGRRRRALDERIKRMEREILRLESEPHEWERNGLDIVAIIPTFLRRFLRMLDKFSYLSLASSDGSSFVSCSSEFRRFPMLRTEENEEPETKVIDDFSGPLDLSSDEGLSSESCSGSSTSLESLTGEDF</sequence>
<comment type="caution">
    <text evidence="6">The sequence shown here is derived from an EMBL/GenBank/DDBJ whole genome shotgun (WGS) entry which is preliminary data.</text>
</comment>
<keyword evidence="1" id="KW-0175">Coiled coil</keyword>
<gene>
    <name evidence="6" type="ORF">ISN44_As12g032910</name>
</gene>
<accession>A0A8T1YQ23</accession>
<evidence type="ECO:0000313" key="7">
    <source>
        <dbReference type="Proteomes" id="UP000694251"/>
    </source>
</evidence>
<dbReference type="InterPro" id="IPR002156">
    <property type="entry name" value="RNaseH_domain"/>
</dbReference>
<organism evidence="6 7">
    <name type="scientific">Arabidopsis suecica</name>
    <name type="common">Swedish thale-cress</name>
    <name type="synonym">Cardaminopsis suecica</name>
    <dbReference type="NCBI Taxonomy" id="45249"/>
    <lineage>
        <taxon>Eukaryota</taxon>
        <taxon>Viridiplantae</taxon>
        <taxon>Streptophyta</taxon>
        <taxon>Embryophyta</taxon>
        <taxon>Tracheophyta</taxon>
        <taxon>Spermatophyta</taxon>
        <taxon>Magnoliopsida</taxon>
        <taxon>eudicotyledons</taxon>
        <taxon>Gunneridae</taxon>
        <taxon>Pentapetalae</taxon>
        <taxon>rosids</taxon>
        <taxon>malvids</taxon>
        <taxon>Brassicales</taxon>
        <taxon>Brassicaceae</taxon>
        <taxon>Camelineae</taxon>
        <taxon>Arabidopsis</taxon>
    </lineage>
</organism>
<dbReference type="Pfam" id="PF13456">
    <property type="entry name" value="RVT_3"/>
    <property type="match status" value="1"/>
</dbReference>
<feature type="domain" description="Reverse transcriptase" evidence="3">
    <location>
        <begin position="263"/>
        <end position="328"/>
    </location>
</feature>
<proteinExistence type="predicted"/>
<dbReference type="Pfam" id="PF17919">
    <property type="entry name" value="RT_RNaseH_2"/>
    <property type="match status" value="1"/>
</dbReference>
<feature type="domain" description="RNase H type-1" evidence="4">
    <location>
        <begin position="552"/>
        <end position="608"/>
    </location>
</feature>
<dbReference type="Pfam" id="PF11690">
    <property type="entry name" value="DUF3287"/>
    <property type="match status" value="1"/>
</dbReference>
<dbReference type="PANTHER" id="PTHR48475">
    <property type="entry name" value="RIBONUCLEASE H"/>
    <property type="match status" value="1"/>
</dbReference>
<dbReference type="CDD" id="cd00303">
    <property type="entry name" value="retropepsin_like"/>
    <property type="match status" value="1"/>
</dbReference>
<reference evidence="6 7" key="1">
    <citation type="submission" date="2020-12" db="EMBL/GenBank/DDBJ databases">
        <title>Concerted genomic and epigenomic changes stabilize Arabidopsis allopolyploids.</title>
        <authorList>
            <person name="Chen Z."/>
        </authorList>
    </citation>
    <scope>NUCLEOTIDE SEQUENCE [LARGE SCALE GENOMIC DNA]</scope>
    <source>
        <strain evidence="6">As9502</strain>
        <tissue evidence="6">Leaf</tissue>
    </source>
</reference>
<feature type="coiled-coil region" evidence="1">
    <location>
        <begin position="1260"/>
        <end position="1294"/>
    </location>
</feature>
<dbReference type="EMBL" id="JAEFBJ010000012">
    <property type="protein sequence ID" value="KAG7548082.1"/>
    <property type="molecule type" value="Genomic_DNA"/>
</dbReference>
<feature type="region of interest" description="Disordered" evidence="2">
    <location>
        <begin position="883"/>
        <end position="908"/>
    </location>
</feature>
<feature type="compositionally biased region" description="Polar residues" evidence="2">
    <location>
        <begin position="958"/>
        <end position="974"/>
    </location>
</feature>
<dbReference type="GO" id="GO:0004523">
    <property type="term" value="F:RNA-DNA hybrid ribonuclease activity"/>
    <property type="evidence" value="ECO:0007669"/>
    <property type="project" value="InterPro"/>
</dbReference>
<evidence type="ECO:0008006" key="8">
    <source>
        <dbReference type="Google" id="ProtNLM"/>
    </source>
</evidence>